<evidence type="ECO:0000313" key="3">
    <source>
        <dbReference type="Proteomes" id="UP000178873"/>
    </source>
</evidence>
<proteinExistence type="predicted"/>
<organism evidence="2 3">
    <name type="scientific">Candidatus Taylorbacteria bacterium RIFCSPHIGHO2_01_FULL_46_22b</name>
    <dbReference type="NCBI Taxonomy" id="1802301"/>
    <lineage>
        <taxon>Bacteria</taxon>
        <taxon>Candidatus Tayloriibacteriota</taxon>
    </lineage>
</organism>
<sequence length="70" mass="7875">MDVQFGDEENQREIYQFKSKAVLGDSRTPHMARWLVKTGIVKSEKSAGTLMLLITIACFIAAGIILWSLF</sequence>
<accession>A0A1G2M348</accession>
<keyword evidence="1" id="KW-1133">Transmembrane helix</keyword>
<gene>
    <name evidence="2" type="ORF">A2664_02120</name>
</gene>
<evidence type="ECO:0000256" key="1">
    <source>
        <dbReference type="SAM" id="Phobius"/>
    </source>
</evidence>
<keyword evidence="1" id="KW-0812">Transmembrane</keyword>
<keyword evidence="1" id="KW-0472">Membrane</keyword>
<feature type="transmembrane region" description="Helical" evidence="1">
    <location>
        <begin position="50"/>
        <end position="69"/>
    </location>
</feature>
<dbReference type="EMBL" id="MHRF01000007">
    <property type="protein sequence ID" value="OHA18243.1"/>
    <property type="molecule type" value="Genomic_DNA"/>
</dbReference>
<evidence type="ECO:0000313" key="2">
    <source>
        <dbReference type="EMBL" id="OHA18243.1"/>
    </source>
</evidence>
<protein>
    <submittedName>
        <fullName evidence="2">Uncharacterized protein</fullName>
    </submittedName>
</protein>
<reference evidence="2 3" key="1">
    <citation type="journal article" date="2016" name="Nat. Commun.">
        <title>Thousands of microbial genomes shed light on interconnected biogeochemical processes in an aquifer system.</title>
        <authorList>
            <person name="Anantharaman K."/>
            <person name="Brown C.T."/>
            <person name="Hug L.A."/>
            <person name="Sharon I."/>
            <person name="Castelle C.J."/>
            <person name="Probst A.J."/>
            <person name="Thomas B.C."/>
            <person name="Singh A."/>
            <person name="Wilkins M.J."/>
            <person name="Karaoz U."/>
            <person name="Brodie E.L."/>
            <person name="Williams K.H."/>
            <person name="Hubbard S.S."/>
            <person name="Banfield J.F."/>
        </authorList>
    </citation>
    <scope>NUCLEOTIDE SEQUENCE [LARGE SCALE GENOMIC DNA]</scope>
</reference>
<dbReference type="STRING" id="1802301.A2664_02120"/>
<comment type="caution">
    <text evidence="2">The sequence shown here is derived from an EMBL/GenBank/DDBJ whole genome shotgun (WGS) entry which is preliminary data.</text>
</comment>
<dbReference type="Proteomes" id="UP000178873">
    <property type="component" value="Unassembled WGS sequence"/>
</dbReference>
<dbReference type="AlphaFoldDB" id="A0A1G2M348"/>
<name>A0A1G2M348_9BACT</name>